<dbReference type="Proteomes" id="UP000534286">
    <property type="component" value="Unassembled WGS sequence"/>
</dbReference>
<dbReference type="Pfam" id="PF00126">
    <property type="entry name" value="HTH_1"/>
    <property type="match status" value="1"/>
</dbReference>
<dbReference type="GO" id="GO:0003677">
    <property type="term" value="F:DNA binding"/>
    <property type="evidence" value="ECO:0007669"/>
    <property type="project" value="UniProtKB-KW"/>
</dbReference>
<evidence type="ECO:0000313" key="7">
    <source>
        <dbReference type="Proteomes" id="UP000534286"/>
    </source>
</evidence>
<comment type="caution">
    <text evidence="6">The sequence shown here is derived from an EMBL/GenBank/DDBJ whole genome shotgun (WGS) entry which is preliminary data.</text>
</comment>
<dbReference type="Gene3D" id="1.10.10.10">
    <property type="entry name" value="Winged helix-like DNA-binding domain superfamily/Winged helix DNA-binding domain"/>
    <property type="match status" value="1"/>
</dbReference>
<dbReference type="SUPFAM" id="SSF46785">
    <property type="entry name" value="Winged helix' DNA-binding domain"/>
    <property type="match status" value="1"/>
</dbReference>
<organism evidence="6 7">
    <name type="scientific">Streptosporangium album</name>
    <dbReference type="NCBI Taxonomy" id="47479"/>
    <lineage>
        <taxon>Bacteria</taxon>
        <taxon>Bacillati</taxon>
        <taxon>Actinomycetota</taxon>
        <taxon>Actinomycetes</taxon>
        <taxon>Streptosporangiales</taxon>
        <taxon>Streptosporangiaceae</taxon>
        <taxon>Streptosporangium</taxon>
    </lineage>
</organism>
<feature type="domain" description="HTH lysR-type" evidence="5">
    <location>
        <begin position="2"/>
        <end position="59"/>
    </location>
</feature>
<reference evidence="6 7" key="1">
    <citation type="submission" date="2020-08" db="EMBL/GenBank/DDBJ databases">
        <title>Sequencing the genomes of 1000 actinobacteria strains.</title>
        <authorList>
            <person name="Klenk H.-P."/>
        </authorList>
    </citation>
    <scope>NUCLEOTIDE SEQUENCE [LARGE SCALE GENOMIC DNA]</scope>
    <source>
        <strain evidence="6 7">DSM 43023</strain>
    </source>
</reference>
<evidence type="ECO:0000256" key="4">
    <source>
        <dbReference type="ARBA" id="ARBA00023163"/>
    </source>
</evidence>
<evidence type="ECO:0000256" key="2">
    <source>
        <dbReference type="ARBA" id="ARBA00023015"/>
    </source>
</evidence>
<dbReference type="PROSITE" id="PS50931">
    <property type="entry name" value="HTH_LYSR"/>
    <property type="match status" value="1"/>
</dbReference>
<dbReference type="InterPro" id="IPR005119">
    <property type="entry name" value="LysR_subst-bd"/>
</dbReference>
<accession>A0A7W7WA03</accession>
<keyword evidence="7" id="KW-1185">Reference proteome</keyword>
<evidence type="ECO:0000313" key="6">
    <source>
        <dbReference type="EMBL" id="MBB4938624.1"/>
    </source>
</evidence>
<dbReference type="Pfam" id="PF03466">
    <property type="entry name" value="LysR_substrate"/>
    <property type="match status" value="1"/>
</dbReference>
<dbReference type="SUPFAM" id="SSF53850">
    <property type="entry name" value="Periplasmic binding protein-like II"/>
    <property type="match status" value="1"/>
</dbReference>
<name>A0A7W7WA03_9ACTN</name>
<dbReference type="GO" id="GO:0003700">
    <property type="term" value="F:DNA-binding transcription factor activity"/>
    <property type="evidence" value="ECO:0007669"/>
    <property type="project" value="InterPro"/>
</dbReference>
<keyword evidence="3 6" id="KW-0238">DNA-binding</keyword>
<evidence type="ECO:0000256" key="1">
    <source>
        <dbReference type="ARBA" id="ARBA00009437"/>
    </source>
</evidence>
<comment type="similarity">
    <text evidence="1">Belongs to the LysR transcriptional regulatory family.</text>
</comment>
<dbReference type="RefSeq" id="WP_184754773.1">
    <property type="nucleotide sequence ID" value="NZ_BAABEK010000011.1"/>
</dbReference>
<dbReference type="InterPro" id="IPR050950">
    <property type="entry name" value="HTH-type_LysR_regulators"/>
</dbReference>
<sequence>MLDLRRLVLICEFARRGSIAATALSLGYSPSAVSQQLAALEREAGAVLLDRTARSAELTDAGRRLVEHAERILSMVETAESDLSAQAATPSGRVTVTAFPTAAVAFAPALARTLRRHTGLTLRMGQGRSGRGMREVQSGEVDIALVDDWYGRVRPSDTMRVFPLLHDPLVLVVPRKHRLASPDEPVDLRELRDEPWMATPDGEPSRLAVDRLLADVGGAQPVPWEFEGLGTILGLVAKGIGIAAVPALALASGVRGIVVREFPGVPVGRDVHAVARASSVHRPAVSVTLRAVHVAARLLAADLAAIQLAAR</sequence>
<dbReference type="EMBL" id="JACHJU010000001">
    <property type="protein sequence ID" value="MBB4938624.1"/>
    <property type="molecule type" value="Genomic_DNA"/>
</dbReference>
<gene>
    <name evidence="6" type="ORF">FHR32_002929</name>
</gene>
<protein>
    <submittedName>
        <fullName evidence="6">DNA-binding transcriptional LysR family regulator</fullName>
    </submittedName>
</protein>
<dbReference type="GO" id="GO:0005829">
    <property type="term" value="C:cytosol"/>
    <property type="evidence" value="ECO:0007669"/>
    <property type="project" value="TreeGrafter"/>
</dbReference>
<dbReference type="AlphaFoldDB" id="A0A7W7WA03"/>
<dbReference type="InterPro" id="IPR036388">
    <property type="entry name" value="WH-like_DNA-bd_sf"/>
</dbReference>
<evidence type="ECO:0000259" key="5">
    <source>
        <dbReference type="PROSITE" id="PS50931"/>
    </source>
</evidence>
<dbReference type="FunFam" id="1.10.10.10:FF:000001">
    <property type="entry name" value="LysR family transcriptional regulator"/>
    <property type="match status" value="1"/>
</dbReference>
<dbReference type="InterPro" id="IPR036390">
    <property type="entry name" value="WH_DNA-bd_sf"/>
</dbReference>
<dbReference type="PANTHER" id="PTHR30419">
    <property type="entry name" value="HTH-TYPE TRANSCRIPTIONAL REGULATOR YBHD"/>
    <property type="match status" value="1"/>
</dbReference>
<dbReference type="Gene3D" id="3.40.190.10">
    <property type="entry name" value="Periplasmic binding protein-like II"/>
    <property type="match status" value="2"/>
</dbReference>
<proteinExistence type="inferred from homology"/>
<keyword evidence="4" id="KW-0804">Transcription</keyword>
<keyword evidence="2" id="KW-0805">Transcription regulation</keyword>
<evidence type="ECO:0000256" key="3">
    <source>
        <dbReference type="ARBA" id="ARBA00023125"/>
    </source>
</evidence>
<dbReference type="InterPro" id="IPR000847">
    <property type="entry name" value="LysR_HTH_N"/>
</dbReference>